<dbReference type="SUPFAM" id="SSF56349">
    <property type="entry name" value="DNA breaking-rejoining enzymes"/>
    <property type="match status" value="1"/>
</dbReference>
<evidence type="ECO:0000256" key="1">
    <source>
        <dbReference type="ARBA" id="ARBA00023125"/>
    </source>
</evidence>
<name>A0A645CBF8_9ZZZZ</name>
<dbReference type="PROSITE" id="PS51900">
    <property type="entry name" value="CB"/>
    <property type="match status" value="1"/>
</dbReference>
<dbReference type="Pfam" id="PF14659">
    <property type="entry name" value="Phage_int_SAM_3"/>
    <property type="match status" value="1"/>
</dbReference>
<comment type="caution">
    <text evidence="3">The sequence shown here is derived from an EMBL/GenBank/DDBJ whole genome shotgun (WGS) entry which is preliminary data.</text>
</comment>
<dbReference type="InterPro" id="IPR004107">
    <property type="entry name" value="Integrase_SAM-like_N"/>
</dbReference>
<organism evidence="3">
    <name type="scientific">bioreactor metagenome</name>
    <dbReference type="NCBI Taxonomy" id="1076179"/>
    <lineage>
        <taxon>unclassified sequences</taxon>
        <taxon>metagenomes</taxon>
        <taxon>ecological metagenomes</taxon>
    </lineage>
</organism>
<evidence type="ECO:0000313" key="3">
    <source>
        <dbReference type="EMBL" id="MPM74277.1"/>
    </source>
</evidence>
<dbReference type="EMBL" id="VSSQ01025858">
    <property type="protein sequence ID" value="MPM74277.1"/>
    <property type="molecule type" value="Genomic_DNA"/>
</dbReference>
<dbReference type="AlphaFoldDB" id="A0A645CBF8"/>
<proteinExistence type="predicted"/>
<dbReference type="InterPro" id="IPR010998">
    <property type="entry name" value="Integrase_recombinase_N"/>
</dbReference>
<evidence type="ECO:0000259" key="2">
    <source>
        <dbReference type="PROSITE" id="PS51900"/>
    </source>
</evidence>
<accession>A0A645CBF8</accession>
<sequence length="117" mass="13686">MTLNQFYEYWKKHYAEEHLEITTRILVKGVFDRIDAAPGHLRIDKITPKHILNFYEQLKAPDASVDEKLLSQAYIRKHASVLKTLMNTAHQWDFIINNPCEKVKLPKAGRSSKEITH</sequence>
<protein>
    <recommendedName>
        <fullName evidence="2">Core-binding (CB) domain-containing protein</fullName>
    </recommendedName>
</protein>
<dbReference type="InterPro" id="IPR011010">
    <property type="entry name" value="DNA_brk_join_enz"/>
</dbReference>
<feature type="domain" description="Core-binding (CB)" evidence="2">
    <location>
        <begin position="1"/>
        <end position="90"/>
    </location>
</feature>
<dbReference type="GO" id="GO:0015074">
    <property type="term" value="P:DNA integration"/>
    <property type="evidence" value="ECO:0007669"/>
    <property type="project" value="InterPro"/>
</dbReference>
<keyword evidence="1" id="KW-0238">DNA-binding</keyword>
<dbReference type="Gene3D" id="1.10.150.130">
    <property type="match status" value="1"/>
</dbReference>
<gene>
    <name evidence="3" type="ORF">SDC9_121263</name>
</gene>
<dbReference type="InterPro" id="IPR044068">
    <property type="entry name" value="CB"/>
</dbReference>
<reference evidence="3" key="1">
    <citation type="submission" date="2019-08" db="EMBL/GenBank/DDBJ databases">
        <authorList>
            <person name="Kucharzyk K."/>
            <person name="Murdoch R.W."/>
            <person name="Higgins S."/>
            <person name="Loffler F."/>
        </authorList>
    </citation>
    <scope>NUCLEOTIDE SEQUENCE</scope>
</reference>
<dbReference type="GO" id="GO:0003677">
    <property type="term" value="F:DNA binding"/>
    <property type="evidence" value="ECO:0007669"/>
    <property type="project" value="UniProtKB-KW"/>
</dbReference>